<dbReference type="Gene3D" id="1.20.950.20">
    <property type="entry name" value="Transmembrane di-heme cytochromes, Chain C"/>
    <property type="match status" value="1"/>
</dbReference>
<comment type="caution">
    <text evidence="14">The sequence shown here is derived from an EMBL/GenBank/DDBJ whole genome shotgun (WGS) entry which is preliminary data.</text>
</comment>
<evidence type="ECO:0000259" key="13">
    <source>
        <dbReference type="Pfam" id="PF01292"/>
    </source>
</evidence>
<keyword evidence="3" id="KW-0813">Transport</keyword>
<proteinExistence type="inferred from homology"/>
<dbReference type="Proteomes" id="UP001474120">
    <property type="component" value="Unassembled WGS sequence"/>
</dbReference>
<evidence type="ECO:0000313" key="14">
    <source>
        <dbReference type="EMBL" id="MEL4456300.1"/>
    </source>
</evidence>
<accession>A0ABU9L3F3</accession>
<dbReference type="PANTHER" id="PTHR30485">
    <property type="entry name" value="NI/FE-HYDROGENASE 1 B-TYPE CYTOCHROME SUBUNIT"/>
    <property type="match status" value="1"/>
</dbReference>
<keyword evidence="4" id="KW-1003">Cell membrane</keyword>
<keyword evidence="6 12" id="KW-0812">Transmembrane</keyword>
<keyword evidence="9 12" id="KW-1133">Transmembrane helix</keyword>
<evidence type="ECO:0000256" key="4">
    <source>
        <dbReference type="ARBA" id="ARBA00022475"/>
    </source>
</evidence>
<evidence type="ECO:0000256" key="8">
    <source>
        <dbReference type="ARBA" id="ARBA00022982"/>
    </source>
</evidence>
<keyword evidence="10" id="KW-0408">Iron</keyword>
<evidence type="ECO:0000256" key="5">
    <source>
        <dbReference type="ARBA" id="ARBA00022617"/>
    </source>
</evidence>
<keyword evidence="15" id="KW-1185">Reference proteome</keyword>
<keyword evidence="7" id="KW-0479">Metal-binding</keyword>
<feature type="transmembrane region" description="Helical" evidence="12">
    <location>
        <begin position="64"/>
        <end position="87"/>
    </location>
</feature>
<name>A0ABU9L3F3_9FLAO</name>
<feature type="domain" description="Cytochrome b561 bacterial/Ni-hydrogenase" evidence="13">
    <location>
        <begin position="17"/>
        <end position="225"/>
    </location>
</feature>
<dbReference type="PANTHER" id="PTHR30485:SF0">
    <property type="entry name" value="NI_FE-HYDROGENASE 1 B-TYPE CYTOCHROME SUBUNIT-RELATED"/>
    <property type="match status" value="1"/>
</dbReference>
<keyword evidence="11 12" id="KW-0472">Membrane</keyword>
<evidence type="ECO:0000256" key="11">
    <source>
        <dbReference type="ARBA" id="ARBA00023136"/>
    </source>
</evidence>
<evidence type="ECO:0000256" key="10">
    <source>
        <dbReference type="ARBA" id="ARBA00023004"/>
    </source>
</evidence>
<evidence type="ECO:0000256" key="12">
    <source>
        <dbReference type="SAM" id="Phobius"/>
    </source>
</evidence>
<evidence type="ECO:0000256" key="6">
    <source>
        <dbReference type="ARBA" id="ARBA00022692"/>
    </source>
</evidence>
<evidence type="ECO:0000256" key="7">
    <source>
        <dbReference type="ARBA" id="ARBA00022723"/>
    </source>
</evidence>
<keyword evidence="5" id="KW-0349">Heme</keyword>
<dbReference type="InterPro" id="IPR011577">
    <property type="entry name" value="Cyt_b561_bac/Ni-Hgenase"/>
</dbReference>
<comment type="similarity">
    <text evidence="2">Belongs to the HupC/HyaC/HydC family.</text>
</comment>
<evidence type="ECO:0000256" key="2">
    <source>
        <dbReference type="ARBA" id="ARBA00008622"/>
    </source>
</evidence>
<evidence type="ECO:0000256" key="3">
    <source>
        <dbReference type="ARBA" id="ARBA00022448"/>
    </source>
</evidence>
<reference evidence="14 15" key="1">
    <citation type="submission" date="2024-04" db="EMBL/GenBank/DDBJ databases">
        <title>whole genome sequencing of Lutimonas vermicola strain IMCC1616.</title>
        <authorList>
            <person name="Bae S.S."/>
        </authorList>
    </citation>
    <scope>NUCLEOTIDE SEQUENCE [LARGE SCALE GENOMIC DNA]</scope>
    <source>
        <strain evidence="14 15">IMCC1616</strain>
    </source>
</reference>
<keyword evidence="8" id="KW-0249">Electron transport</keyword>
<dbReference type="PROSITE" id="PS00882">
    <property type="entry name" value="NI_HGENASE_CYTB_1"/>
    <property type="match status" value="1"/>
</dbReference>
<feature type="transmembrane region" description="Helical" evidence="12">
    <location>
        <begin position="187"/>
        <end position="208"/>
    </location>
</feature>
<organism evidence="14 15">
    <name type="scientific">Lutimonas vermicola</name>
    <dbReference type="NCBI Taxonomy" id="414288"/>
    <lineage>
        <taxon>Bacteria</taxon>
        <taxon>Pseudomonadati</taxon>
        <taxon>Bacteroidota</taxon>
        <taxon>Flavobacteriia</taxon>
        <taxon>Flavobacteriales</taxon>
        <taxon>Flavobacteriaceae</taxon>
        <taxon>Lutimonas</taxon>
    </lineage>
</organism>
<dbReference type="PRINTS" id="PR00161">
    <property type="entry name" value="NIHGNASECYTB"/>
</dbReference>
<evidence type="ECO:0000313" key="15">
    <source>
        <dbReference type="Proteomes" id="UP001474120"/>
    </source>
</evidence>
<dbReference type="Pfam" id="PF01292">
    <property type="entry name" value="Ni_hydr_CYTB"/>
    <property type="match status" value="1"/>
</dbReference>
<gene>
    <name evidence="14" type="primary">cybH</name>
    <name evidence="14" type="ORF">AABB81_10365</name>
</gene>
<sequence length="240" mass="28197">MMDTILNKTNDFKRVRVWELPVRIFHWLNALCITVLAITGFIIADPPALMSTAEAIDSYWFGTVRVIHFITAYIFFLNAIARIYWAFRGNYYSSWRAFIPLKRKQWENIKHVLKIDVLLQNEEKEVLKNISVGHNYLASLSYVMLFLLVLVQIFTGFGLYAPTSGWWLPKLFAWVPTFLGDEMTTRFVHHSATWLFIIFTLIHVYLVFYHDWLEGRGESSAMISGYKFVRKERLESGDHI</sequence>
<evidence type="ECO:0000256" key="9">
    <source>
        <dbReference type="ARBA" id="ARBA00022989"/>
    </source>
</evidence>
<dbReference type="NCBIfam" id="TIGR02125">
    <property type="entry name" value="CytB-hydogenase"/>
    <property type="match status" value="1"/>
</dbReference>
<feature type="transmembrane region" description="Helical" evidence="12">
    <location>
        <begin position="136"/>
        <end position="161"/>
    </location>
</feature>
<feature type="transmembrane region" description="Helical" evidence="12">
    <location>
        <begin position="20"/>
        <end position="44"/>
    </location>
</feature>
<dbReference type="SUPFAM" id="SSF81342">
    <property type="entry name" value="Transmembrane di-heme cytochromes"/>
    <property type="match status" value="1"/>
</dbReference>
<dbReference type="InterPro" id="IPR016174">
    <property type="entry name" value="Di-haem_cyt_TM"/>
</dbReference>
<dbReference type="InterPro" id="IPR051542">
    <property type="entry name" value="Hydrogenase_cytochrome"/>
</dbReference>
<comment type="subcellular location">
    <subcellularLocation>
        <location evidence="1">Cell membrane</location>
        <topology evidence="1">Multi-pass membrane protein</topology>
    </subcellularLocation>
</comment>
<dbReference type="RefSeq" id="WP_342160396.1">
    <property type="nucleotide sequence ID" value="NZ_JBCDNA010000002.1"/>
</dbReference>
<protein>
    <submittedName>
        <fullName evidence="14">Ni/Fe-hydrogenase, b-type cytochrome subunit</fullName>
    </submittedName>
</protein>
<dbReference type="InterPro" id="IPR000516">
    <property type="entry name" value="Ni-dep_Hydgase_cyt-B"/>
</dbReference>
<evidence type="ECO:0000256" key="1">
    <source>
        <dbReference type="ARBA" id="ARBA00004651"/>
    </source>
</evidence>
<dbReference type="EMBL" id="JBCDNA010000002">
    <property type="protein sequence ID" value="MEL4456300.1"/>
    <property type="molecule type" value="Genomic_DNA"/>
</dbReference>